<evidence type="ECO:0000259" key="1">
    <source>
        <dbReference type="Pfam" id="PF01966"/>
    </source>
</evidence>
<sequence>MIRAEDAAGIARELLADALPRRWAHSEGVAARARSLASVLGDRAELLEAAAWLHDIGYAPPIAHSGFHPLDGARYLRDVERANDMLCRLVAHHSGASAEAEERGLLAELETEFAMPPDELIEALVYCDMTTDPDGKPTTVEARLAEVGQRYGPDHAVMRAITRSTSNLIDMTRATARRLERFSRDEG</sequence>
<dbReference type="SUPFAM" id="SSF109604">
    <property type="entry name" value="HD-domain/PDEase-like"/>
    <property type="match status" value="1"/>
</dbReference>
<organism evidence="2 3">
    <name type="scientific">Tenggerimyces flavus</name>
    <dbReference type="NCBI Taxonomy" id="1708749"/>
    <lineage>
        <taxon>Bacteria</taxon>
        <taxon>Bacillati</taxon>
        <taxon>Actinomycetota</taxon>
        <taxon>Actinomycetes</taxon>
        <taxon>Propionibacteriales</taxon>
        <taxon>Nocardioidaceae</taxon>
        <taxon>Tenggerimyces</taxon>
    </lineage>
</organism>
<protein>
    <submittedName>
        <fullName evidence="2">HD domain-containing protein</fullName>
    </submittedName>
</protein>
<accession>A0ABV7YS62</accession>
<dbReference type="Gene3D" id="1.10.3210.10">
    <property type="entry name" value="Hypothetical protein af1432"/>
    <property type="match status" value="1"/>
</dbReference>
<keyword evidence="3" id="KW-1185">Reference proteome</keyword>
<dbReference type="CDD" id="cd00077">
    <property type="entry name" value="HDc"/>
    <property type="match status" value="1"/>
</dbReference>
<comment type="caution">
    <text evidence="2">The sequence shown here is derived from an EMBL/GenBank/DDBJ whole genome shotgun (WGS) entry which is preliminary data.</text>
</comment>
<feature type="domain" description="HD" evidence="1">
    <location>
        <begin position="22"/>
        <end position="107"/>
    </location>
</feature>
<dbReference type="EMBL" id="JBHRZH010000056">
    <property type="protein sequence ID" value="MFC3766725.1"/>
    <property type="molecule type" value="Genomic_DNA"/>
</dbReference>
<evidence type="ECO:0000313" key="2">
    <source>
        <dbReference type="EMBL" id="MFC3766725.1"/>
    </source>
</evidence>
<gene>
    <name evidence="2" type="ORF">ACFOUW_38265</name>
</gene>
<dbReference type="Pfam" id="PF01966">
    <property type="entry name" value="HD"/>
    <property type="match status" value="1"/>
</dbReference>
<reference evidence="3" key="1">
    <citation type="journal article" date="2019" name="Int. J. Syst. Evol. Microbiol.">
        <title>The Global Catalogue of Microorganisms (GCM) 10K type strain sequencing project: providing services to taxonomists for standard genome sequencing and annotation.</title>
        <authorList>
            <consortium name="The Broad Institute Genomics Platform"/>
            <consortium name="The Broad Institute Genome Sequencing Center for Infectious Disease"/>
            <person name="Wu L."/>
            <person name="Ma J."/>
        </authorList>
    </citation>
    <scope>NUCLEOTIDE SEQUENCE [LARGE SCALE GENOMIC DNA]</scope>
    <source>
        <strain evidence="3">CGMCC 4.7241</strain>
    </source>
</reference>
<proteinExistence type="predicted"/>
<dbReference type="RefSeq" id="WP_205118353.1">
    <property type="nucleotide sequence ID" value="NZ_JAFBCM010000001.1"/>
</dbReference>
<evidence type="ECO:0000313" key="3">
    <source>
        <dbReference type="Proteomes" id="UP001595699"/>
    </source>
</evidence>
<dbReference type="InterPro" id="IPR006674">
    <property type="entry name" value="HD_domain"/>
</dbReference>
<dbReference type="Proteomes" id="UP001595699">
    <property type="component" value="Unassembled WGS sequence"/>
</dbReference>
<name>A0ABV7YS62_9ACTN</name>
<dbReference type="InterPro" id="IPR003607">
    <property type="entry name" value="HD/PDEase_dom"/>
</dbReference>